<dbReference type="EC" id="3.1.1.13" evidence="9"/>
<evidence type="ECO:0000256" key="2">
    <source>
        <dbReference type="ARBA" id="ARBA00004502"/>
    </source>
</evidence>
<evidence type="ECO:0000256" key="4">
    <source>
        <dbReference type="ARBA" id="ARBA00019242"/>
    </source>
</evidence>
<dbReference type="AlphaFoldDB" id="A7RQA8"/>
<evidence type="ECO:0000256" key="6">
    <source>
        <dbReference type="ARBA" id="ARBA00022801"/>
    </source>
</evidence>
<comment type="subcellular location">
    <subcellularLocation>
        <location evidence="1">Endoplasmic reticulum</location>
    </subcellularLocation>
    <subcellularLocation>
        <location evidence="2">Lipid droplet</location>
    </subcellularLocation>
</comment>
<evidence type="ECO:0000256" key="1">
    <source>
        <dbReference type="ARBA" id="ARBA00004240"/>
    </source>
</evidence>
<keyword evidence="5" id="KW-0551">Lipid droplet</keyword>
<comment type="catalytic activity">
    <reaction evidence="10">
        <text>a cholesterol ester + H2O = cholesterol + a fatty acid + H(+)</text>
        <dbReference type="Rhea" id="RHEA:36403"/>
        <dbReference type="ChEBI" id="CHEBI:15377"/>
        <dbReference type="ChEBI" id="CHEBI:15378"/>
        <dbReference type="ChEBI" id="CHEBI:16113"/>
        <dbReference type="ChEBI" id="CHEBI:17002"/>
        <dbReference type="ChEBI" id="CHEBI:28868"/>
        <dbReference type="EC" id="3.1.1.13"/>
    </reaction>
    <physiologicalReaction direction="left-to-right" evidence="10">
        <dbReference type="Rhea" id="RHEA:36404"/>
    </physiologicalReaction>
</comment>
<dbReference type="KEGG" id="nve:5518431"/>
<proteinExistence type="inferred from homology"/>
<feature type="non-terminal residue" evidence="11">
    <location>
        <position position="1"/>
    </location>
</feature>
<comment type="similarity">
    <text evidence="3">Belongs to the AB hydrolase superfamily. LDAH family.</text>
</comment>
<keyword evidence="7" id="KW-0256">Endoplasmic reticulum</keyword>
<dbReference type="ESTHER" id="nemve-a7rqa8">
    <property type="family name" value="LIDHydrolase"/>
</dbReference>
<dbReference type="OMA" id="IGCWMIL"/>
<dbReference type="GO" id="GO:0034389">
    <property type="term" value="P:lipid droplet organization"/>
    <property type="evidence" value="ECO:0007669"/>
    <property type="project" value="UniProtKB-ARBA"/>
</dbReference>
<dbReference type="PANTHER" id="PTHR13390">
    <property type="entry name" value="LIPASE"/>
    <property type="match status" value="1"/>
</dbReference>
<organism evidence="11 12">
    <name type="scientific">Nematostella vectensis</name>
    <name type="common">Starlet sea anemone</name>
    <dbReference type="NCBI Taxonomy" id="45351"/>
    <lineage>
        <taxon>Eukaryota</taxon>
        <taxon>Metazoa</taxon>
        <taxon>Cnidaria</taxon>
        <taxon>Anthozoa</taxon>
        <taxon>Hexacorallia</taxon>
        <taxon>Actiniaria</taxon>
        <taxon>Edwardsiidae</taxon>
        <taxon>Nematostella</taxon>
    </lineage>
</organism>
<protein>
    <recommendedName>
        <fullName evidence="4">Lipid droplet-associated hydrolase</fullName>
        <ecNumber evidence="9">3.1.1.13</ecNumber>
    </recommendedName>
    <alternativeName>
        <fullName evidence="8">Lipid droplet-associated serine hydrolase</fullName>
    </alternativeName>
</protein>
<dbReference type="PhylomeDB" id="A7RQA8"/>
<evidence type="ECO:0000256" key="3">
    <source>
        <dbReference type="ARBA" id="ARBA00008300"/>
    </source>
</evidence>
<keyword evidence="6" id="KW-0378">Hydrolase</keyword>
<evidence type="ECO:0000256" key="9">
    <source>
        <dbReference type="ARBA" id="ARBA00039150"/>
    </source>
</evidence>
<name>A7RQA8_NEMVE</name>
<dbReference type="InParanoid" id="A7RQA8"/>
<dbReference type="InterPro" id="IPR019363">
    <property type="entry name" value="LDAH"/>
</dbReference>
<dbReference type="SUPFAM" id="SSF53474">
    <property type="entry name" value="alpha/beta-Hydrolases"/>
    <property type="match status" value="1"/>
</dbReference>
<evidence type="ECO:0000313" key="11">
    <source>
        <dbReference type="EMBL" id="EDO46263.1"/>
    </source>
</evidence>
<evidence type="ECO:0000256" key="7">
    <source>
        <dbReference type="ARBA" id="ARBA00022824"/>
    </source>
</evidence>
<evidence type="ECO:0000256" key="5">
    <source>
        <dbReference type="ARBA" id="ARBA00022677"/>
    </source>
</evidence>
<dbReference type="Proteomes" id="UP000001593">
    <property type="component" value="Unassembled WGS sequence"/>
</dbReference>
<dbReference type="GO" id="GO:0019915">
    <property type="term" value="P:lipid storage"/>
    <property type="evidence" value="ECO:0000318"/>
    <property type="project" value="GO_Central"/>
</dbReference>
<dbReference type="HOGENOM" id="CLU_018394_2_1_1"/>
<dbReference type="Pfam" id="PF10230">
    <property type="entry name" value="LIDHydrolase"/>
    <property type="match status" value="1"/>
</dbReference>
<dbReference type="PANTHER" id="PTHR13390:SF0">
    <property type="entry name" value="LIPID DROPLET-ASSOCIATED HYDROLASE"/>
    <property type="match status" value="1"/>
</dbReference>
<dbReference type="FunFam" id="3.40.50.1820:FF:000068">
    <property type="entry name" value="Lipid droplet associated hydrolase"/>
    <property type="match status" value="1"/>
</dbReference>
<gene>
    <name evidence="11" type="ORF">NEMVEDRAFT_v1g89813</name>
</gene>
<dbReference type="GO" id="GO:0005811">
    <property type="term" value="C:lipid droplet"/>
    <property type="evidence" value="ECO:0000318"/>
    <property type="project" value="GO_Central"/>
</dbReference>
<accession>A7RQA8</accession>
<dbReference type="GO" id="GO:0004771">
    <property type="term" value="F:sterol ester esterase activity"/>
    <property type="evidence" value="ECO:0007669"/>
    <property type="project" value="UniProtKB-EC"/>
</dbReference>
<dbReference type="InterPro" id="IPR029058">
    <property type="entry name" value="AB_hydrolase_fold"/>
</dbReference>
<sequence length="299" mass="34401">PTKISCATPRQDAEKVCVVVIPGNPGSIEFYDIFIATLFSESGGKIPIYGVGHAGHTKLEESSVFKCGRPKQYEQEFPTDMHLDDQITHKLSFIAYHIPKDCKVILVGHSIGAYIVLQMMKRYHDKDKFIKGILLFPTIEHVMDSPSGRLWWVLCFYLQWPFLFLTLCFSLMPSVFQKWSISWWMYFNKFSCHDSTVSATQGFLNYRAMENMLRIGRDLGTIKEIDASSVQENLDKLVFYYGSRDPWVPRTCHEELSRKFPDANVIVCDDNIQHAFVLDASEEVAKKVWGWMEGDLVMV</sequence>
<evidence type="ECO:0000313" key="12">
    <source>
        <dbReference type="Proteomes" id="UP000001593"/>
    </source>
</evidence>
<evidence type="ECO:0000256" key="10">
    <source>
        <dbReference type="ARBA" id="ARBA00049527"/>
    </source>
</evidence>
<dbReference type="Gene3D" id="3.40.50.1820">
    <property type="entry name" value="alpha/beta hydrolase"/>
    <property type="match status" value="1"/>
</dbReference>
<keyword evidence="12" id="KW-1185">Reference proteome</keyword>
<reference evidence="11 12" key="1">
    <citation type="journal article" date="2007" name="Science">
        <title>Sea anemone genome reveals ancestral eumetazoan gene repertoire and genomic organization.</title>
        <authorList>
            <person name="Putnam N.H."/>
            <person name="Srivastava M."/>
            <person name="Hellsten U."/>
            <person name="Dirks B."/>
            <person name="Chapman J."/>
            <person name="Salamov A."/>
            <person name="Terry A."/>
            <person name="Shapiro H."/>
            <person name="Lindquist E."/>
            <person name="Kapitonov V.V."/>
            <person name="Jurka J."/>
            <person name="Genikhovich G."/>
            <person name="Grigoriev I.V."/>
            <person name="Lucas S.M."/>
            <person name="Steele R.E."/>
            <person name="Finnerty J.R."/>
            <person name="Technau U."/>
            <person name="Martindale M.Q."/>
            <person name="Rokhsar D.S."/>
        </authorList>
    </citation>
    <scope>NUCLEOTIDE SEQUENCE [LARGE SCALE GENOMIC DNA]</scope>
    <source>
        <strain evidence="12">CH2 X CH6</strain>
    </source>
</reference>
<dbReference type="EMBL" id="DS469528">
    <property type="protein sequence ID" value="EDO46263.1"/>
    <property type="molecule type" value="Genomic_DNA"/>
</dbReference>
<dbReference type="GO" id="GO:0005783">
    <property type="term" value="C:endoplasmic reticulum"/>
    <property type="evidence" value="ECO:0007669"/>
    <property type="project" value="UniProtKB-SubCell"/>
</dbReference>
<dbReference type="eggNOG" id="KOG3975">
    <property type="taxonomic scope" value="Eukaryota"/>
</dbReference>
<dbReference type="OrthoDB" id="448051at2759"/>
<evidence type="ECO:0000256" key="8">
    <source>
        <dbReference type="ARBA" id="ARBA00031924"/>
    </source>
</evidence>